<keyword evidence="2" id="KW-1185">Reference proteome</keyword>
<proteinExistence type="predicted"/>
<sequence length="299" mass="32332">MVCANRTVDAVRLLLGCGRVKEALVLFRLRLSPDLNPDLHKACLTALAERLTHTGLPHSALCHLASGQTDKAIDLILNSVPHSAPPIDHIAVYWTAFSVLEGSSTLTLPATVASLELLAFKLALACVKYAADFEKLEEQRVFLSGWRDTLDSSNTEHQLPPTATKAREIAQWILVCARFVLPSTVGVIAPEELLPDDCQDVSATIAPRLEVLVQDRPVGADLPTQLVHLTIDLSLALLSPTSSGQARLKGTLDTLRTTFSDRYSTFQRNVAMLSSLSSSQHLPAFSHLSGLFAVGAEIV</sequence>
<dbReference type="EMBL" id="UYRU01045207">
    <property type="protein sequence ID" value="VDK88937.1"/>
    <property type="molecule type" value="Genomic_DNA"/>
</dbReference>
<reference evidence="1 2" key="1">
    <citation type="submission" date="2018-11" db="EMBL/GenBank/DDBJ databases">
        <authorList>
            <consortium name="Pathogen Informatics"/>
        </authorList>
    </citation>
    <scope>NUCLEOTIDE SEQUENCE [LARGE SCALE GENOMIC DNA]</scope>
</reference>
<organism evidence="1 2">
    <name type="scientific">Dibothriocephalus latus</name>
    <name type="common">Fish tapeworm</name>
    <name type="synonym">Diphyllobothrium latum</name>
    <dbReference type="NCBI Taxonomy" id="60516"/>
    <lineage>
        <taxon>Eukaryota</taxon>
        <taxon>Metazoa</taxon>
        <taxon>Spiralia</taxon>
        <taxon>Lophotrochozoa</taxon>
        <taxon>Platyhelminthes</taxon>
        <taxon>Cestoda</taxon>
        <taxon>Eucestoda</taxon>
        <taxon>Diphyllobothriidea</taxon>
        <taxon>Diphyllobothriidae</taxon>
        <taxon>Dibothriocephalus</taxon>
    </lineage>
</organism>
<dbReference type="AlphaFoldDB" id="A0A3P6TTD1"/>
<evidence type="ECO:0000313" key="1">
    <source>
        <dbReference type="EMBL" id="VDK88937.1"/>
    </source>
</evidence>
<protein>
    <submittedName>
        <fullName evidence="1">Uncharacterized protein</fullName>
    </submittedName>
</protein>
<gene>
    <name evidence="1" type="ORF">DILT_LOCUS4293</name>
</gene>
<evidence type="ECO:0000313" key="2">
    <source>
        <dbReference type="Proteomes" id="UP000281553"/>
    </source>
</evidence>
<dbReference type="Proteomes" id="UP000281553">
    <property type="component" value="Unassembled WGS sequence"/>
</dbReference>
<name>A0A3P6TTD1_DIBLA</name>
<accession>A0A3P6TTD1</accession>